<dbReference type="EMBL" id="HBNS01061722">
    <property type="protein sequence ID" value="CAE4669856.1"/>
    <property type="molecule type" value="Transcribed_RNA"/>
</dbReference>
<reference evidence="1" key="1">
    <citation type="submission" date="2021-01" db="EMBL/GenBank/DDBJ databases">
        <authorList>
            <person name="Corre E."/>
            <person name="Pelletier E."/>
            <person name="Niang G."/>
            <person name="Scheremetjew M."/>
            <person name="Finn R."/>
            <person name="Kale V."/>
            <person name="Holt S."/>
            <person name="Cochrane G."/>
            <person name="Meng A."/>
            <person name="Brown T."/>
            <person name="Cohen L."/>
        </authorList>
    </citation>
    <scope>NUCLEOTIDE SEQUENCE</scope>
    <source>
        <strain evidence="1">GSO104</strain>
    </source>
</reference>
<sequence length="376" mass="39063">MSSDIDRGVADVGGYISDITSRINSLKLELSEALDKTSLFSERPVEMAEVPFPESISSEPINFQVMEQAGQPTLSYESANEINLPVGASMDEVTSKLSEGLDLAREAGSVEIAKLSDGFFKAGSTGAAQISKLFGDIGGIPGGMAAKSGSALQETGTTFDFGGNVFAEQGSALIAATGQVRLLDIEDSVISGFAAVGNTFINILDYVAVTYSGSAASDVLASAQASVNGVVNGAIQSAVQTINDIGEINLAQLVKSLVILVTTVAKVLFQILSMVIKAVSGKGISEWNIDVSGYMVQETSKLMAQASATASDLNEKSLSELIDMIDSFFYHVGTLAADSFATILEIINSSGDPLAGALAYNSAETASHLSSFMTNL</sequence>
<proteinExistence type="predicted"/>
<evidence type="ECO:0000313" key="1">
    <source>
        <dbReference type="EMBL" id="CAE4669856.1"/>
    </source>
</evidence>
<name>A0A7S4TBE6_9STRA</name>
<gene>
    <name evidence="1" type="ORF">DBRI00130_LOCUS44508</name>
</gene>
<organism evidence="1">
    <name type="scientific">Ditylum brightwellii</name>
    <dbReference type="NCBI Taxonomy" id="49249"/>
    <lineage>
        <taxon>Eukaryota</taxon>
        <taxon>Sar</taxon>
        <taxon>Stramenopiles</taxon>
        <taxon>Ochrophyta</taxon>
        <taxon>Bacillariophyta</taxon>
        <taxon>Mediophyceae</taxon>
        <taxon>Lithodesmiophycidae</taxon>
        <taxon>Lithodesmiales</taxon>
        <taxon>Lithodesmiaceae</taxon>
        <taxon>Ditylum</taxon>
    </lineage>
</organism>
<accession>A0A7S4TBE6</accession>
<dbReference type="AlphaFoldDB" id="A0A7S4TBE6"/>
<protein>
    <submittedName>
        <fullName evidence="1">Uncharacterized protein</fullName>
    </submittedName>
</protein>